<evidence type="ECO:0008006" key="4">
    <source>
        <dbReference type="Google" id="ProtNLM"/>
    </source>
</evidence>
<reference evidence="2 3" key="1">
    <citation type="submission" date="2019-09" db="EMBL/GenBank/DDBJ databases">
        <title>Screening of Novel Bioactive Compounds from Soil-Associated.</title>
        <authorList>
            <person name="Gong X."/>
        </authorList>
    </citation>
    <scope>NUCLEOTIDE SEQUENCE [LARGE SCALE GENOMIC DNA]</scope>
    <source>
        <strain evidence="2 3">Gxj-6</strain>
    </source>
</reference>
<keyword evidence="1" id="KW-0812">Transmembrane</keyword>
<keyword evidence="3" id="KW-1185">Reference proteome</keyword>
<proteinExistence type="predicted"/>
<protein>
    <recommendedName>
        <fullName evidence="4">LemA family protein</fullName>
    </recommendedName>
</protein>
<sequence>MTSTLIIVVAVALVAVVLFAVYVSWRAGRLDRLHIRLETAQAALDAALLRRAAVCLELAGSRILDPATSLVLAAAAHEARTAGPDEREHAESDLSRALRVVVDQERFREKLAEHPTGEALLEELDTAVAKVVYSRRFYNNAAAVTRTAQRRWLARALHLAGHTDPPRFFDIDDEPPDALMAA</sequence>
<evidence type="ECO:0000313" key="3">
    <source>
        <dbReference type="Proteomes" id="UP000327011"/>
    </source>
</evidence>
<evidence type="ECO:0000256" key="1">
    <source>
        <dbReference type="SAM" id="Phobius"/>
    </source>
</evidence>
<feature type="transmembrane region" description="Helical" evidence="1">
    <location>
        <begin position="6"/>
        <end position="25"/>
    </location>
</feature>
<comment type="caution">
    <text evidence="2">The sequence shown here is derived from an EMBL/GenBank/DDBJ whole genome shotgun (WGS) entry which is preliminary data.</text>
</comment>
<accession>A0A5J5JWN3</accession>
<dbReference type="EMBL" id="VYTZ01000015">
    <property type="protein sequence ID" value="KAA9374638.1"/>
    <property type="molecule type" value="Genomic_DNA"/>
</dbReference>
<keyword evidence="1" id="KW-1133">Transmembrane helix</keyword>
<organism evidence="2 3">
    <name type="scientific">Microbispora cellulosiformans</name>
    <dbReference type="NCBI Taxonomy" id="2614688"/>
    <lineage>
        <taxon>Bacteria</taxon>
        <taxon>Bacillati</taxon>
        <taxon>Actinomycetota</taxon>
        <taxon>Actinomycetes</taxon>
        <taxon>Streptosporangiales</taxon>
        <taxon>Streptosporangiaceae</taxon>
        <taxon>Microbispora</taxon>
    </lineage>
</organism>
<dbReference type="Proteomes" id="UP000327011">
    <property type="component" value="Unassembled WGS sequence"/>
</dbReference>
<dbReference type="SUPFAM" id="SSF140478">
    <property type="entry name" value="LemA-like"/>
    <property type="match status" value="1"/>
</dbReference>
<gene>
    <name evidence="2" type="ORF">F5972_30860</name>
</gene>
<evidence type="ECO:0000313" key="2">
    <source>
        <dbReference type="EMBL" id="KAA9374638.1"/>
    </source>
</evidence>
<dbReference type="Gene3D" id="1.20.1440.20">
    <property type="entry name" value="LemA-like domain"/>
    <property type="match status" value="1"/>
</dbReference>
<dbReference type="RefSeq" id="WP_150938602.1">
    <property type="nucleotide sequence ID" value="NZ_VYTZ01000015.1"/>
</dbReference>
<keyword evidence="1" id="KW-0472">Membrane</keyword>
<dbReference type="AlphaFoldDB" id="A0A5J5JWN3"/>
<name>A0A5J5JWN3_9ACTN</name>
<dbReference type="InterPro" id="IPR023353">
    <property type="entry name" value="LemA-like_dom_sf"/>
</dbReference>